<dbReference type="GO" id="GO:0005634">
    <property type="term" value="C:nucleus"/>
    <property type="evidence" value="ECO:0007669"/>
    <property type="project" value="TreeGrafter"/>
</dbReference>
<evidence type="ECO:0000313" key="4">
    <source>
        <dbReference type="Proteomes" id="UP000694845"/>
    </source>
</evidence>
<proteinExistence type="predicted"/>
<dbReference type="SUPFAM" id="SSF46689">
    <property type="entry name" value="Homeodomain-like"/>
    <property type="match status" value="1"/>
</dbReference>
<reference evidence="5" key="1">
    <citation type="submission" date="2025-08" db="UniProtKB">
        <authorList>
            <consortium name="RefSeq"/>
        </authorList>
    </citation>
    <scope>IDENTIFICATION</scope>
</reference>
<feature type="region of interest" description="Disordered" evidence="2">
    <location>
        <begin position="203"/>
        <end position="226"/>
    </location>
</feature>
<evidence type="ECO:0000256" key="1">
    <source>
        <dbReference type="ARBA" id="ARBA00023125"/>
    </source>
</evidence>
<dbReference type="OrthoDB" id="10060191at2759"/>
<dbReference type="InterPro" id="IPR009057">
    <property type="entry name" value="Homeodomain-like_sf"/>
</dbReference>
<sequence length="226" mass="25178">MEWGIPHSSLATITKNKDKVMEQFENQAVSPARKRMRTAAYPDVEEALSMWFKAARTQNIPVSGPILQEKAWSLAKLLGHADFASSDGWLSCFKARHNIVFRAIAGEGAAGTSEMTKDWLETGLPQVLTVYDPHNIFNADETGPFYRLLPDRSLTFKGETYNGGKQSKERLTVMVCANMDDSEKMPLLVIGKSKKPRCFAKVKSVPAQRSQQDSLDDVRHLQGMGS</sequence>
<dbReference type="Pfam" id="PF03221">
    <property type="entry name" value="HTH_Tnp_Tc5"/>
    <property type="match status" value="1"/>
</dbReference>
<accession>A0A8B7Y328</accession>
<dbReference type="Gene3D" id="1.10.10.60">
    <property type="entry name" value="Homeodomain-like"/>
    <property type="match status" value="1"/>
</dbReference>
<dbReference type="InterPro" id="IPR006600">
    <property type="entry name" value="HTH_CenpB_DNA-bd_dom"/>
</dbReference>
<dbReference type="GeneID" id="110976913"/>
<dbReference type="InterPro" id="IPR050863">
    <property type="entry name" value="CenT-Element_Derived"/>
</dbReference>
<evidence type="ECO:0000313" key="5">
    <source>
        <dbReference type="RefSeq" id="XP_022086316.1"/>
    </source>
</evidence>
<dbReference type="Proteomes" id="UP000694845">
    <property type="component" value="Unplaced"/>
</dbReference>
<gene>
    <name evidence="5" type="primary">LOC110976913</name>
</gene>
<protein>
    <submittedName>
        <fullName evidence="5">Tigger transposable element-derived protein 4-like</fullName>
    </submittedName>
</protein>
<keyword evidence="1" id="KW-0238">DNA-binding</keyword>
<dbReference type="KEGG" id="aplc:110976913"/>
<keyword evidence="4" id="KW-1185">Reference proteome</keyword>
<name>A0A8B7Y328_ACAPL</name>
<dbReference type="Pfam" id="PF03184">
    <property type="entry name" value="DDE_1"/>
    <property type="match status" value="1"/>
</dbReference>
<dbReference type="RefSeq" id="XP_022086316.1">
    <property type="nucleotide sequence ID" value="XM_022230624.1"/>
</dbReference>
<dbReference type="PROSITE" id="PS51253">
    <property type="entry name" value="HTH_CENPB"/>
    <property type="match status" value="1"/>
</dbReference>
<dbReference type="GO" id="GO:0003677">
    <property type="term" value="F:DNA binding"/>
    <property type="evidence" value="ECO:0007669"/>
    <property type="project" value="UniProtKB-KW"/>
</dbReference>
<dbReference type="AlphaFoldDB" id="A0A8B7Y328"/>
<dbReference type="InterPro" id="IPR004875">
    <property type="entry name" value="DDE_SF_endonuclease_dom"/>
</dbReference>
<evidence type="ECO:0000259" key="3">
    <source>
        <dbReference type="PROSITE" id="PS51253"/>
    </source>
</evidence>
<organism evidence="4 5">
    <name type="scientific">Acanthaster planci</name>
    <name type="common">Crown-of-thorns starfish</name>
    <dbReference type="NCBI Taxonomy" id="133434"/>
    <lineage>
        <taxon>Eukaryota</taxon>
        <taxon>Metazoa</taxon>
        <taxon>Echinodermata</taxon>
        <taxon>Eleutherozoa</taxon>
        <taxon>Asterozoa</taxon>
        <taxon>Asteroidea</taxon>
        <taxon>Valvatacea</taxon>
        <taxon>Valvatida</taxon>
        <taxon>Acanthasteridae</taxon>
        <taxon>Acanthaster</taxon>
    </lineage>
</organism>
<dbReference type="OMA" id="ICENSSR"/>
<dbReference type="PANTHER" id="PTHR19303:SF73">
    <property type="entry name" value="PROTEIN PDC2"/>
    <property type="match status" value="1"/>
</dbReference>
<evidence type="ECO:0000256" key="2">
    <source>
        <dbReference type="SAM" id="MobiDB-lite"/>
    </source>
</evidence>
<feature type="domain" description="HTH CENPB-type" evidence="3">
    <location>
        <begin position="32"/>
        <end position="103"/>
    </location>
</feature>
<dbReference type="PANTHER" id="PTHR19303">
    <property type="entry name" value="TRANSPOSON"/>
    <property type="match status" value="1"/>
</dbReference>
<dbReference type="SMART" id="SM00674">
    <property type="entry name" value="CENPB"/>
    <property type="match status" value="1"/>
</dbReference>